<organism evidence="2">
    <name type="scientific">bioreactor metagenome</name>
    <dbReference type="NCBI Taxonomy" id="1076179"/>
    <lineage>
        <taxon>unclassified sequences</taxon>
        <taxon>metagenomes</taxon>
        <taxon>ecological metagenomes</taxon>
    </lineage>
</organism>
<accession>A0A644TIL5</accession>
<dbReference type="Pfam" id="PF13337">
    <property type="entry name" value="BrxL_ATPase"/>
    <property type="match status" value="1"/>
</dbReference>
<protein>
    <recommendedName>
        <fullName evidence="1">BREX system Lon protease-like BrxL N-terminal domain-containing protein</fullName>
    </recommendedName>
</protein>
<evidence type="ECO:0000313" key="2">
    <source>
        <dbReference type="EMBL" id="MPL66778.1"/>
    </source>
</evidence>
<name>A0A644TIL5_9ZZZZ</name>
<gene>
    <name evidence="2" type="ORF">SDC9_12466</name>
</gene>
<dbReference type="Pfam" id="PF20442">
    <property type="entry name" value="BrxL_N"/>
    <property type="match status" value="1"/>
</dbReference>
<dbReference type="InterPro" id="IPR014061">
    <property type="entry name" value="BrxL-like"/>
</dbReference>
<reference evidence="2" key="1">
    <citation type="submission" date="2019-08" db="EMBL/GenBank/DDBJ databases">
        <authorList>
            <person name="Kucharzyk K."/>
            <person name="Murdoch R.W."/>
            <person name="Higgins S."/>
            <person name="Loffler F."/>
        </authorList>
    </citation>
    <scope>NUCLEOTIDE SEQUENCE</scope>
</reference>
<dbReference type="AlphaFoldDB" id="A0A644TIL5"/>
<feature type="domain" description="BREX system Lon protease-like BrxL N-terminal" evidence="1">
    <location>
        <begin position="10"/>
        <end position="143"/>
    </location>
</feature>
<comment type="caution">
    <text evidence="2">The sequence shown here is derived from an EMBL/GenBank/DDBJ whole genome shotgun (WGS) entry which is preliminary data.</text>
</comment>
<dbReference type="InterPro" id="IPR046838">
    <property type="entry name" value="BrxL_N"/>
</dbReference>
<dbReference type="EMBL" id="VSSQ01000034">
    <property type="protein sequence ID" value="MPL66778.1"/>
    <property type="molecule type" value="Genomic_DNA"/>
</dbReference>
<evidence type="ECO:0000259" key="1">
    <source>
        <dbReference type="Pfam" id="PF20442"/>
    </source>
</evidence>
<proteinExistence type="predicted"/>
<sequence>MYDVNKLRGYFPSTTVFKDPSVMSMFKAAKIEAFLRDWILKRRTGPDGAVDNMDALSDYVATIIPPRNEKEQLEDEARTTGETRPFLAKVNISFNSSSNYYSFEIPSLGFTHSRTIIEDYVWNRIKDELIGEAGGWGLIKLGYMPPEGGKKNGRFTLLDFKNFCPYKVSIEDFREARTNFEVDEWMDILLGAIDYNPDGFTRKGWIERDIWKAKHTMLTRLLPFIQPRINLIELAPQQTGKSYMFGKISKYGWLLTGGQVSRTMLFIDRRPGARAKGLVTCNDFIAVDEIKSIEFANDKEMAGILKGYMEDGYVTVGGTRIDGEAGIIFLGNIAYENMDSDKDMVGDINPIFRDSALLQRIHGFVPGQYVPALSPRMFINDWALNSEYFTEIMHLLRSTPETMKYRGMVEELVDVKASTGDTSGREKEAIFRLCTAYLKLFFPHADTSLIRTTRFKQEFDKYCLTPAKNMQETVLKQMRFVNPGMYPDGNLGFSTYTVKWDL</sequence>